<sequence>MAQEYLPLCDVLFNIVSLASYFCDVVFDLVTVYSLYSSGELVWFGIGLALVTSSVILTQTTSLVWYVRSPVKKEKCDVPCVAAAHAVGCGVLWRYCKLFIPVDMSVAKSEIRDLCTLRLLHGFCEAAPMLLVQLYYVWTHAVTDLNIVSTSLSLFCVCWSLASYGKNMRRKNADAIVMTWMGVMTQFMWRLGTVSARVTALTVYATLYGYWLFLVVALHWISMLLWLLSQNIIFFGEATRAVRRYVVSMGVAVVYVFCFLNLQEGQSRHRMIAFYTIMLVENTLLMAVWWRMKTETDWFHAPALCVVWGGFVVGIFFMVLYYHYFHVSKLRLIYGSALSIVSQRTPTECIACRLSACDKHPAVMQRPLASPQYVNMAGGNADGKATHRPAVNGHVLQRQSCGGGGGDGGNNIQGIFNCRFNPRIKRKKKKPSSFVPPPIPPGMGRMDQPFWIPAKTDNNMGLMQTVLNRGCPAGDDSAATREKRSSLDAELSAAQKRLSHYSDHSNYTIHTHSSSCYHGKAHAAGSREAPARADDSSYSLRMRSPDMPHLDEGIEKMYRSAVDKQRRSGEHANYGSPPSQEFPPRKPGTDEIILTPQVLREYERQLNEDYHNCIYGSVYSEQLSAPYQDRQQQQQQQQQQHKRYSYDGQTQEAVMLRRHQQSASMPRSRTLPKDITNQIHQQPARHRNATRADTFRGRRRSGGGSSDAENDDSRRQAKVTRQQISVKKLNLKDLGETQL</sequence>
<feature type="transmembrane region" description="Helical" evidence="7">
    <location>
        <begin position="144"/>
        <end position="162"/>
    </location>
</feature>
<feature type="transmembrane region" description="Helical" evidence="7">
    <location>
        <begin position="42"/>
        <end position="67"/>
    </location>
</feature>
<reference evidence="10" key="1">
    <citation type="submission" date="2025-08" db="UniProtKB">
        <authorList>
            <consortium name="RefSeq"/>
        </authorList>
    </citation>
    <scope>IDENTIFICATION</scope>
</reference>
<evidence type="ECO:0000313" key="9">
    <source>
        <dbReference type="Proteomes" id="UP000695022"/>
    </source>
</evidence>
<keyword evidence="6 7" id="KW-0472">Membrane</keyword>
<evidence type="ECO:0000256" key="8">
    <source>
        <dbReference type="SAM" id="MobiDB-lite"/>
    </source>
</evidence>
<evidence type="ECO:0000256" key="3">
    <source>
        <dbReference type="ARBA" id="ARBA00022475"/>
    </source>
</evidence>
<dbReference type="InterPro" id="IPR018629">
    <property type="entry name" value="XK-rel"/>
</dbReference>
<dbReference type="Proteomes" id="UP000695022">
    <property type="component" value="Unplaced"/>
</dbReference>
<keyword evidence="5 7" id="KW-1133">Transmembrane helix</keyword>
<feature type="compositionally biased region" description="Basic and acidic residues" evidence="8">
    <location>
        <begin position="730"/>
        <end position="739"/>
    </location>
</feature>
<dbReference type="PANTHER" id="PTHR16024">
    <property type="entry name" value="XK-RELATED PROTEIN"/>
    <property type="match status" value="1"/>
</dbReference>
<proteinExistence type="inferred from homology"/>
<name>A0ABM1ERQ8_PRICU</name>
<comment type="similarity">
    <text evidence="2 7">Belongs to the XK family.</text>
</comment>
<evidence type="ECO:0000256" key="6">
    <source>
        <dbReference type="ARBA" id="ARBA00023136"/>
    </source>
</evidence>
<feature type="region of interest" description="Disordered" evidence="8">
    <location>
        <begin position="520"/>
        <end position="549"/>
    </location>
</feature>
<comment type="subcellular location">
    <subcellularLocation>
        <location evidence="1">Cell membrane</location>
        <topology evidence="1">Multi-pass membrane protein</topology>
    </subcellularLocation>
    <subcellularLocation>
        <location evidence="7">Membrane</location>
        <topology evidence="7">Multi-pass membrane protein</topology>
    </subcellularLocation>
</comment>
<keyword evidence="4 7" id="KW-0812">Transmembrane</keyword>
<feature type="region of interest" description="Disordered" evidence="8">
    <location>
        <begin position="625"/>
        <end position="739"/>
    </location>
</feature>
<evidence type="ECO:0000256" key="2">
    <source>
        <dbReference type="ARBA" id="ARBA00008789"/>
    </source>
</evidence>
<feature type="transmembrane region" description="Helical" evidence="7">
    <location>
        <begin position="12"/>
        <end position="36"/>
    </location>
</feature>
<dbReference type="RefSeq" id="XP_014674879.1">
    <property type="nucleotide sequence ID" value="XM_014819393.1"/>
</dbReference>
<evidence type="ECO:0000313" key="10">
    <source>
        <dbReference type="RefSeq" id="XP_014674879.1"/>
    </source>
</evidence>
<feature type="transmembrane region" description="Helical" evidence="7">
    <location>
        <begin position="119"/>
        <end position="138"/>
    </location>
</feature>
<feature type="transmembrane region" description="Helical" evidence="7">
    <location>
        <begin position="241"/>
        <end position="260"/>
    </location>
</feature>
<dbReference type="GeneID" id="106814993"/>
<evidence type="ECO:0000256" key="7">
    <source>
        <dbReference type="RuleBase" id="RU910716"/>
    </source>
</evidence>
<gene>
    <name evidence="10" type="primary">LOC106814993</name>
</gene>
<protein>
    <recommendedName>
        <fullName evidence="7">XK-related protein</fullName>
    </recommendedName>
</protein>
<feature type="region of interest" description="Disordered" evidence="8">
    <location>
        <begin position="562"/>
        <end position="590"/>
    </location>
</feature>
<keyword evidence="9" id="KW-1185">Reference proteome</keyword>
<evidence type="ECO:0000256" key="1">
    <source>
        <dbReference type="ARBA" id="ARBA00004651"/>
    </source>
</evidence>
<dbReference type="PANTHER" id="PTHR16024:SF4">
    <property type="entry name" value="XK-RELATED PROTEIN"/>
    <property type="match status" value="1"/>
</dbReference>
<evidence type="ECO:0000256" key="5">
    <source>
        <dbReference type="ARBA" id="ARBA00022989"/>
    </source>
</evidence>
<accession>A0ABM1ERQ8</accession>
<evidence type="ECO:0000256" key="4">
    <source>
        <dbReference type="ARBA" id="ARBA00022692"/>
    </source>
</evidence>
<keyword evidence="3" id="KW-1003">Cell membrane</keyword>
<organism evidence="9 10">
    <name type="scientific">Priapulus caudatus</name>
    <name type="common">Priapulid worm</name>
    <dbReference type="NCBI Taxonomy" id="37621"/>
    <lineage>
        <taxon>Eukaryota</taxon>
        <taxon>Metazoa</taxon>
        <taxon>Ecdysozoa</taxon>
        <taxon>Scalidophora</taxon>
        <taxon>Priapulida</taxon>
        <taxon>Priapulimorpha</taxon>
        <taxon>Priapulimorphida</taxon>
        <taxon>Priapulidae</taxon>
        <taxon>Priapulus</taxon>
    </lineage>
</organism>
<dbReference type="Pfam" id="PF09815">
    <property type="entry name" value="XK-related"/>
    <property type="match status" value="1"/>
</dbReference>
<feature type="transmembrane region" description="Helical" evidence="7">
    <location>
        <begin position="198"/>
        <end position="221"/>
    </location>
</feature>
<feature type="transmembrane region" description="Helical" evidence="7">
    <location>
        <begin position="272"/>
        <end position="292"/>
    </location>
</feature>
<feature type="transmembrane region" description="Helical" evidence="7">
    <location>
        <begin position="298"/>
        <end position="322"/>
    </location>
</feature>
<dbReference type="InterPro" id="IPR050895">
    <property type="entry name" value="XK-related_scramblase"/>
</dbReference>